<evidence type="ECO:0000256" key="2">
    <source>
        <dbReference type="ARBA" id="ARBA00022723"/>
    </source>
</evidence>
<dbReference type="InterPro" id="IPR011096">
    <property type="entry name" value="FTP_domain"/>
</dbReference>
<keyword evidence="1" id="KW-0645">Protease</keyword>
<keyword evidence="4" id="KW-0862">Zinc</keyword>
<evidence type="ECO:0000313" key="9">
    <source>
        <dbReference type="Proteomes" id="UP001596002"/>
    </source>
</evidence>
<dbReference type="EMBL" id="JBHSHC010000142">
    <property type="protein sequence ID" value="MFC4769742.1"/>
    <property type="molecule type" value="Genomic_DNA"/>
</dbReference>
<evidence type="ECO:0000313" key="8">
    <source>
        <dbReference type="EMBL" id="MFC4769742.1"/>
    </source>
</evidence>
<sequence>MRKSIVMGFLSALIFLGWCSQFAVAKELTGKERAVLQKLASESGGNLQIKWNEETNTPSYLSGQLSQPSKHSPEWIAYEFLDHVKSLYGMKNPNRTMKILKINRDENGSQVHMQHLVFNTPVWGDELVVTIDQAGIIRSVNGRFSPNLEDRLFNRPMKAAFSPQVAIEKARSSFDTKGTAAKEPTVEPYYLPTRNGTPLIYVVTLRFQEPEMGNWKIFVHSLTGKVIEKYKDES</sequence>
<protein>
    <recommendedName>
        <fullName evidence="7">FTP domain-containing protein</fullName>
    </recommendedName>
</protein>
<dbReference type="InterPro" id="IPR050728">
    <property type="entry name" value="Zinc_Metalloprotease_M4"/>
</dbReference>
<evidence type="ECO:0000256" key="4">
    <source>
        <dbReference type="ARBA" id="ARBA00022833"/>
    </source>
</evidence>
<evidence type="ECO:0000256" key="3">
    <source>
        <dbReference type="ARBA" id="ARBA00022801"/>
    </source>
</evidence>
<keyword evidence="6" id="KW-0732">Signal</keyword>
<reference evidence="9" key="1">
    <citation type="journal article" date="2019" name="Int. J. Syst. Evol. Microbiol.">
        <title>The Global Catalogue of Microorganisms (GCM) 10K type strain sequencing project: providing services to taxonomists for standard genome sequencing and annotation.</title>
        <authorList>
            <consortium name="The Broad Institute Genomics Platform"/>
            <consortium name="The Broad Institute Genome Sequencing Center for Infectious Disease"/>
            <person name="Wu L."/>
            <person name="Ma J."/>
        </authorList>
    </citation>
    <scope>NUCLEOTIDE SEQUENCE [LARGE SCALE GENOMIC DNA]</scope>
    <source>
        <strain evidence="9">WYCCWR 12678</strain>
    </source>
</reference>
<dbReference type="Gene3D" id="3.10.450.490">
    <property type="match status" value="1"/>
</dbReference>
<name>A0ABV9Q912_9BACL</name>
<evidence type="ECO:0000256" key="6">
    <source>
        <dbReference type="SAM" id="SignalP"/>
    </source>
</evidence>
<keyword evidence="3" id="KW-0378">Hydrolase</keyword>
<evidence type="ECO:0000256" key="1">
    <source>
        <dbReference type="ARBA" id="ARBA00022670"/>
    </source>
</evidence>
<proteinExistence type="predicted"/>
<keyword evidence="2" id="KW-0479">Metal-binding</keyword>
<keyword evidence="5" id="KW-0482">Metalloprotease</keyword>
<gene>
    <name evidence="8" type="ORF">ACFO8Q_20735</name>
</gene>
<feature type="domain" description="FTP" evidence="7">
    <location>
        <begin position="97"/>
        <end position="144"/>
    </location>
</feature>
<organism evidence="8 9">
    <name type="scientific">Effusibacillus consociatus</name>
    <dbReference type="NCBI Taxonomy" id="1117041"/>
    <lineage>
        <taxon>Bacteria</taxon>
        <taxon>Bacillati</taxon>
        <taxon>Bacillota</taxon>
        <taxon>Bacilli</taxon>
        <taxon>Bacillales</taxon>
        <taxon>Alicyclobacillaceae</taxon>
        <taxon>Effusibacillus</taxon>
    </lineage>
</organism>
<evidence type="ECO:0000259" key="7">
    <source>
        <dbReference type="Pfam" id="PF07504"/>
    </source>
</evidence>
<dbReference type="RefSeq" id="WP_380028596.1">
    <property type="nucleotide sequence ID" value="NZ_JBHSHC010000142.1"/>
</dbReference>
<dbReference type="Proteomes" id="UP001596002">
    <property type="component" value="Unassembled WGS sequence"/>
</dbReference>
<feature type="signal peptide" evidence="6">
    <location>
        <begin position="1"/>
        <end position="25"/>
    </location>
</feature>
<dbReference type="Pfam" id="PF07504">
    <property type="entry name" value="FTP"/>
    <property type="match status" value="1"/>
</dbReference>
<evidence type="ECO:0000256" key="5">
    <source>
        <dbReference type="ARBA" id="ARBA00023049"/>
    </source>
</evidence>
<comment type="caution">
    <text evidence="8">The sequence shown here is derived from an EMBL/GenBank/DDBJ whole genome shotgun (WGS) entry which is preliminary data.</text>
</comment>
<feature type="chain" id="PRO_5046280769" description="FTP domain-containing protein" evidence="6">
    <location>
        <begin position="26"/>
        <end position="234"/>
    </location>
</feature>
<dbReference type="PANTHER" id="PTHR33794">
    <property type="entry name" value="BACILLOLYSIN"/>
    <property type="match status" value="1"/>
</dbReference>
<accession>A0ABV9Q912</accession>
<keyword evidence="9" id="KW-1185">Reference proteome</keyword>
<dbReference type="PANTHER" id="PTHR33794:SF1">
    <property type="entry name" value="BACILLOLYSIN"/>
    <property type="match status" value="1"/>
</dbReference>